<organism evidence="2 3">
    <name type="scientific">Panicum virgatum</name>
    <name type="common">Blackwell switchgrass</name>
    <dbReference type="NCBI Taxonomy" id="38727"/>
    <lineage>
        <taxon>Eukaryota</taxon>
        <taxon>Viridiplantae</taxon>
        <taxon>Streptophyta</taxon>
        <taxon>Embryophyta</taxon>
        <taxon>Tracheophyta</taxon>
        <taxon>Spermatophyta</taxon>
        <taxon>Magnoliopsida</taxon>
        <taxon>Liliopsida</taxon>
        <taxon>Poales</taxon>
        <taxon>Poaceae</taxon>
        <taxon>PACMAD clade</taxon>
        <taxon>Panicoideae</taxon>
        <taxon>Panicodae</taxon>
        <taxon>Paniceae</taxon>
        <taxon>Panicinae</taxon>
        <taxon>Panicum</taxon>
        <taxon>Panicum sect. Hiantes</taxon>
    </lineage>
</organism>
<name>A0A8T0TN18_PANVG</name>
<evidence type="ECO:0000313" key="2">
    <source>
        <dbReference type="EMBL" id="KAG2613411.1"/>
    </source>
</evidence>
<evidence type="ECO:0000256" key="1">
    <source>
        <dbReference type="SAM" id="MobiDB-lite"/>
    </source>
</evidence>
<gene>
    <name evidence="2" type="ORF">PVAP13_4KG362500</name>
</gene>
<dbReference type="Proteomes" id="UP000823388">
    <property type="component" value="Chromosome 4K"/>
</dbReference>
<accession>A0A8T0TN18</accession>
<dbReference type="AlphaFoldDB" id="A0A8T0TN18"/>
<feature type="region of interest" description="Disordered" evidence="1">
    <location>
        <begin position="1"/>
        <end position="91"/>
    </location>
</feature>
<evidence type="ECO:0000313" key="3">
    <source>
        <dbReference type="Proteomes" id="UP000823388"/>
    </source>
</evidence>
<proteinExistence type="predicted"/>
<comment type="caution">
    <text evidence="2">The sequence shown here is derived from an EMBL/GenBank/DDBJ whole genome shotgun (WGS) entry which is preliminary data.</text>
</comment>
<dbReference type="EMBL" id="CM029043">
    <property type="protein sequence ID" value="KAG2613411.1"/>
    <property type="molecule type" value="Genomic_DNA"/>
</dbReference>
<keyword evidence="3" id="KW-1185">Reference proteome</keyword>
<protein>
    <submittedName>
        <fullName evidence="2">Uncharacterized protein</fullName>
    </submittedName>
</protein>
<sequence>MRRALRGRRERGFFPRSPTLAPRPARHRRSLPLSESDRRAVSGGRSCAASGRWSHPRPSASIAAPPPAGPQQVDVARSPVQRPVQLWPPRRAGVSARSSRCSTVDAPCHRAADAPCTSPPLPQVHLRHPYSKLFMAWSAGMNMQFGGCQWLQLIYPCQSSLGSRPSYASFL</sequence>
<reference evidence="2" key="1">
    <citation type="submission" date="2020-05" db="EMBL/GenBank/DDBJ databases">
        <title>WGS assembly of Panicum virgatum.</title>
        <authorList>
            <person name="Lovell J.T."/>
            <person name="Jenkins J."/>
            <person name="Shu S."/>
            <person name="Juenger T.E."/>
            <person name="Schmutz J."/>
        </authorList>
    </citation>
    <scope>NUCLEOTIDE SEQUENCE</scope>
    <source>
        <strain evidence="2">AP13</strain>
    </source>
</reference>